<dbReference type="Pfam" id="PF00209">
    <property type="entry name" value="SNF"/>
    <property type="match status" value="1"/>
</dbReference>
<reference evidence="7" key="1">
    <citation type="journal article" date="2014" name="Front. Microbiol.">
        <title>High frequency of phylogenetically diverse reductive dehalogenase-homologous genes in deep subseafloor sedimentary metagenomes.</title>
        <authorList>
            <person name="Kawai M."/>
            <person name="Futagami T."/>
            <person name="Toyoda A."/>
            <person name="Takaki Y."/>
            <person name="Nishi S."/>
            <person name="Hori S."/>
            <person name="Arai W."/>
            <person name="Tsubouchi T."/>
            <person name="Morono Y."/>
            <person name="Uchiyama I."/>
            <person name="Ito T."/>
            <person name="Fujiyama A."/>
            <person name="Inagaki F."/>
            <person name="Takami H."/>
        </authorList>
    </citation>
    <scope>NUCLEOTIDE SEQUENCE</scope>
    <source>
        <strain evidence="7">Expedition CK06-06</strain>
    </source>
</reference>
<evidence type="ECO:0000256" key="2">
    <source>
        <dbReference type="ARBA" id="ARBA00022448"/>
    </source>
</evidence>
<dbReference type="SUPFAM" id="SSF161070">
    <property type="entry name" value="SNF-like"/>
    <property type="match status" value="1"/>
</dbReference>
<evidence type="ECO:0000313" key="7">
    <source>
        <dbReference type="EMBL" id="GAH61346.1"/>
    </source>
</evidence>
<comment type="subcellular location">
    <subcellularLocation>
        <location evidence="1">Membrane</location>
        <topology evidence="1">Multi-pass membrane protein</topology>
    </subcellularLocation>
</comment>
<feature type="transmembrane region" description="Helical" evidence="6">
    <location>
        <begin position="167"/>
        <end position="187"/>
    </location>
</feature>
<keyword evidence="5 6" id="KW-0472">Membrane</keyword>
<organism evidence="7">
    <name type="scientific">marine sediment metagenome</name>
    <dbReference type="NCBI Taxonomy" id="412755"/>
    <lineage>
        <taxon>unclassified sequences</taxon>
        <taxon>metagenomes</taxon>
        <taxon>ecological metagenomes</taxon>
    </lineage>
</organism>
<evidence type="ECO:0000256" key="5">
    <source>
        <dbReference type="ARBA" id="ARBA00023136"/>
    </source>
</evidence>
<evidence type="ECO:0000256" key="6">
    <source>
        <dbReference type="SAM" id="Phobius"/>
    </source>
</evidence>
<keyword evidence="2" id="KW-0813">Transport</keyword>
<gene>
    <name evidence="7" type="ORF">S03H2_29194</name>
</gene>
<dbReference type="PANTHER" id="PTHR11616">
    <property type="entry name" value="SODIUM/CHLORIDE DEPENDENT TRANSPORTER"/>
    <property type="match status" value="1"/>
</dbReference>
<feature type="transmembrane region" description="Helical" evidence="6">
    <location>
        <begin position="12"/>
        <end position="35"/>
    </location>
</feature>
<accession>X1GTV2</accession>
<evidence type="ECO:0000256" key="3">
    <source>
        <dbReference type="ARBA" id="ARBA00022692"/>
    </source>
</evidence>
<dbReference type="InterPro" id="IPR037272">
    <property type="entry name" value="SNS_sf"/>
</dbReference>
<feature type="transmembrane region" description="Helical" evidence="6">
    <location>
        <begin position="91"/>
        <end position="121"/>
    </location>
</feature>
<feature type="transmembrane region" description="Helical" evidence="6">
    <location>
        <begin position="196"/>
        <end position="216"/>
    </location>
</feature>
<evidence type="ECO:0000256" key="1">
    <source>
        <dbReference type="ARBA" id="ARBA00004141"/>
    </source>
</evidence>
<name>X1GTV2_9ZZZZ</name>
<dbReference type="PANTHER" id="PTHR11616:SF240">
    <property type="entry name" value="BLOATED TUBULES, ISOFORM B-RELATED"/>
    <property type="match status" value="1"/>
</dbReference>
<dbReference type="PROSITE" id="PS50267">
    <property type="entry name" value="NA_NEUROTRAN_SYMP_3"/>
    <property type="match status" value="1"/>
</dbReference>
<feature type="non-terminal residue" evidence="7">
    <location>
        <position position="247"/>
    </location>
</feature>
<dbReference type="GO" id="GO:0005886">
    <property type="term" value="C:plasma membrane"/>
    <property type="evidence" value="ECO:0007669"/>
    <property type="project" value="TreeGrafter"/>
</dbReference>
<protein>
    <recommendedName>
        <fullName evidence="8">Sodium-dependent transporter</fullName>
    </recommendedName>
</protein>
<dbReference type="PRINTS" id="PR00176">
    <property type="entry name" value="NANEUSMPORT"/>
</dbReference>
<proteinExistence type="predicted"/>
<evidence type="ECO:0000256" key="4">
    <source>
        <dbReference type="ARBA" id="ARBA00022989"/>
    </source>
</evidence>
<dbReference type="EMBL" id="BARU01017609">
    <property type="protein sequence ID" value="GAH61346.1"/>
    <property type="molecule type" value="Genomic_DNA"/>
</dbReference>
<keyword evidence="4 6" id="KW-1133">Transmembrane helix</keyword>
<comment type="caution">
    <text evidence="7">The sequence shown here is derived from an EMBL/GenBank/DDBJ whole genome shotgun (WGS) entry which is preliminary data.</text>
</comment>
<feature type="transmembrane region" description="Helical" evidence="6">
    <location>
        <begin position="47"/>
        <end position="70"/>
    </location>
</feature>
<dbReference type="GO" id="GO:0035725">
    <property type="term" value="P:sodium ion transmembrane transport"/>
    <property type="evidence" value="ECO:0007669"/>
    <property type="project" value="TreeGrafter"/>
</dbReference>
<dbReference type="AlphaFoldDB" id="X1GTV2"/>
<sequence>MPELLEERRESWGTRGGFVLAAIGSAVGLGNLWGFPYKLYSFGGGAFLIPYIIALFVVGIPIMILEFSIGHYTQRAAPDAFKRGHKRFEMVGWWGIVLAFVIVAYYPVILAYCFSFLWYSIVGIFTGGELPWAGEGIEGVENAKRFFNETYLGKVDIEDARFYLGSIRWNIVLPLVITWAAMYFCIFKGVRLVGKIVWLTVPLPWLMLLILTVRGLTLEGSMQGLAYYLDPVWSELAKPITWRYAFG</sequence>
<keyword evidence="3 6" id="KW-0812">Transmembrane</keyword>
<evidence type="ECO:0008006" key="8">
    <source>
        <dbReference type="Google" id="ProtNLM"/>
    </source>
</evidence>
<dbReference type="InterPro" id="IPR000175">
    <property type="entry name" value="Na/ntran_symport"/>
</dbReference>